<dbReference type="Gene3D" id="1.10.340.70">
    <property type="match status" value="1"/>
</dbReference>
<evidence type="ECO:0000256" key="6">
    <source>
        <dbReference type="ARBA" id="ARBA00022918"/>
    </source>
</evidence>
<keyword evidence="4" id="KW-0255">Endonuclease</keyword>
<evidence type="ECO:0000256" key="4">
    <source>
        <dbReference type="ARBA" id="ARBA00022759"/>
    </source>
</evidence>
<sequence length="174" mass="19926">MQKQSVYTREFYAISEAIAKFRHDLLGHKFIIRTDQKSLRSLNDQSLQTPEQQTWLPKLLGYDFTIEYKPSKENIPADSLSRSFMALCLIHSTFIENLRKAQLEDPEIAAIVQKCSSNSPPDPHYTLQDKLLHRKDKLVVPLKVDLISQILQEYHSSITGGHAGYTRTLARIAS</sequence>
<protein>
    <recommendedName>
        <fullName evidence="11">Reverse transcriptase RNase H-like domain-containing protein</fullName>
    </recommendedName>
</protein>
<dbReference type="InterPro" id="IPR043502">
    <property type="entry name" value="DNA/RNA_pol_sf"/>
</dbReference>
<dbReference type="SUPFAM" id="SSF56672">
    <property type="entry name" value="DNA/RNA polymerases"/>
    <property type="match status" value="1"/>
</dbReference>
<dbReference type="Pfam" id="PF17917">
    <property type="entry name" value="RT_RNaseH"/>
    <property type="match status" value="1"/>
</dbReference>
<accession>A0AAQ3NTB6</accession>
<dbReference type="GO" id="GO:0003964">
    <property type="term" value="F:RNA-directed DNA polymerase activity"/>
    <property type="evidence" value="ECO:0007669"/>
    <property type="project" value="UniProtKB-KW"/>
</dbReference>
<dbReference type="InterPro" id="IPR050951">
    <property type="entry name" value="Retrovirus_Pol_polyprotein"/>
</dbReference>
<keyword evidence="1" id="KW-0808">Transferase</keyword>
<feature type="domain" description="Reverse transcriptase RNase H-like" evidence="7">
    <location>
        <begin position="3"/>
        <end position="62"/>
    </location>
</feature>
<evidence type="ECO:0000256" key="1">
    <source>
        <dbReference type="ARBA" id="ARBA00022679"/>
    </source>
</evidence>
<dbReference type="PANTHER" id="PTHR37984:SF5">
    <property type="entry name" value="PROTEIN NYNRIN-LIKE"/>
    <property type="match status" value="1"/>
</dbReference>
<dbReference type="CDD" id="cd09274">
    <property type="entry name" value="RNase_HI_RT_Ty3"/>
    <property type="match status" value="1"/>
</dbReference>
<proteinExistence type="predicted"/>
<gene>
    <name evidence="9" type="ORF">V8G54_012323</name>
</gene>
<keyword evidence="2" id="KW-0548">Nucleotidyltransferase</keyword>
<dbReference type="Pfam" id="PF17921">
    <property type="entry name" value="Integrase_H2C2"/>
    <property type="match status" value="1"/>
</dbReference>
<evidence type="ECO:0000256" key="2">
    <source>
        <dbReference type="ARBA" id="ARBA00022695"/>
    </source>
</evidence>
<evidence type="ECO:0000259" key="7">
    <source>
        <dbReference type="Pfam" id="PF17917"/>
    </source>
</evidence>
<dbReference type="Proteomes" id="UP001374535">
    <property type="component" value="Chromosome 4"/>
</dbReference>
<name>A0AAQ3NTB6_VIGMU</name>
<reference evidence="9 10" key="1">
    <citation type="journal article" date="2023" name="Life. Sci Alliance">
        <title>Evolutionary insights into 3D genome organization and epigenetic landscape of Vigna mungo.</title>
        <authorList>
            <person name="Junaid A."/>
            <person name="Singh B."/>
            <person name="Bhatia S."/>
        </authorList>
    </citation>
    <scope>NUCLEOTIDE SEQUENCE [LARGE SCALE GENOMIC DNA]</scope>
    <source>
        <strain evidence="9">Urdbean</strain>
    </source>
</reference>
<dbReference type="GO" id="GO:0016787">
    <property type="term" value="F:hydrolase activity"/>
    <property type="evidence" value="ECO:0007669"/>
    <property type="project" value="UniProtKB-KW"/>
</dbReference>
<dbReference type="InterPro" id="IPR041373">
    <property type="entry name" value="RT_RNaseH"/>
</dbReference>
<dbReference type="EMBL" id="CP144697">
    <property type="protein sequence ID" value="WVZ14757.1"/>
    <property type="molecule type" value="Genomic_DNA"/>
</dbReference>
<keyword evidence="5" id="KW-0378">Hydrolase</keyword>
<evidence type="ECO:0000259" key="8">
    <source>
        <dbReference type="Pfam" id="PF17921"/>
    </source>
</evidence>
<evidence type="ECO:0000256" key="5">
    <source>
        <dbReference type="ARBA" id="ARBA00022801"/>
    </source>
</evidence>
<evidence type="ECO:0000313" key="9">
    <source>
        <dbReference type="EMBL" id="WVZ14757.1"/>
    </source>
</evidence>
<organism evidence="9 10">
    <name type="scientific">Vigna mungo</name>
    <name type="common">Black gram</name>
    <name type="synonym">Phaseolus mungo</name>
    <dbReference type="NCBI Taxonomy" id="3915"/>
    <lineage>
        <taxon>Eukaryota</taxon>
        <taxon>Viridiplantae</taxon>
        <taxon>Streptophyta</taxon>
        <taxon>Embryophyta</taxon>
        <taxon>Tracheophyta</taxon>
        <taxon>Spermatophyta</taxon>
        <taxon>Magnoliopsida</taxon>
        <taxon>eudicotyledons</taxon>
        <taxon>Gunneridae</taxon>
        <taxon>Pentapetalae</taxon>
        <taxon>rosids</taxon>
        <taxon>fabids</taxon>
        <taxon>Fabales</taxon>
        <taxon>Fabaceae</taxon>
        <taxon>Papilionoideae</taxon>
        <taxon>50 kb inversion clade</taxon>
        <taxon>NPAAA clade</taxon>
        <taxon>indigoferoid/millettioid clade</taxon>
        <taxon>Phaseoleae</taxon>
        <taxon>Vigna</taxon>
    </lineage>
</organism>
<evidence type="ECO:0000256" key="3">
    <source>
        <dbReference type="ARBA" id="ARBA00022722"/>
    </source>
</evidence>
<feature type="domain" description="Integrase zinc-binding" evidence="8">
    <location>
        <begin position="145"/>
        <end position="173"/>
    </location>
</feature>
<evidence type="ECO:0008006" key="11">
    <source>
        <dbReference type="Google" id="ProtNLM"/>
    </source>
</evidence>
<evidence type="ECO:0000313" key="10">
    <source>
        <dbReference type="Proteomes" id="UP001374535"/>
    </source>
</evidence>
<dbReference type="PANTHER" id="PTHR37984">
    <property type="entry name" value="PROTEIN CBG26694"/>
    <property type="match status" value="1"/>
</dbReference>
<keyword evidence="3" id="KW-0540">Nuclease</keyword>
<dbReference type="AlphaFoldDB" id="A0AAQ3NTB6"/>
<dbReference type="InterPro" id="IPR041588">
    <property type="entry name" value="Integrase_H2C2"/>
</dbReference>
<keyword evidence="10" id="KW-1185">Reference proteome</keyword>
<dbReference type="GO" id="GO:0004519">
    <property type="term" value="F:endonuclease activity"/>
    <property type="evidence" value="ECO:0007669"/>
    <property type="project" value="UniProtKB-KW"/>
</dbReference>
<keyword evidence="6" id="KW-0695">RNA-directed DNA polymerase</keyword>